<comment type="subcellular location">
    <subcellularLocation>
        <location evidence="1">Membrane</location>
    </subcellularLocation>
</comment>
<dbReference type="PROSITE" id="PS50268">
    <property type="entry name" value="CADHERIN_2"/>
    <property type="match status" value="2"/>
</dbReference>
<evidence type="ECO:0000256" key="1">
    <source>
        <dbReference type="ARBA" id="ARBA00004370"/>
    </source>
</evidence>
<feature type="non-terminal residue" evidence="10">
    <location>
        <position position="246"/>
    </location>
</feature>
<dbReference type="PANTHER" id="PTHR24025">
    <property type="entry name" value="DESMOGLEIN FAMILY MEMBER"/>
    <property type="match status" value="1"/>
</dbReference>
<keyword evidence="11" id="KW-1185">Reference proteome</keyword>
<keyword evidence="2" id="KW-0812">Transmembrane</keyword>
<gene>
    <name evidence="10" type="ORF">ACJMK2_035666</name>
</gene>
<feature type="non-terminal residue" evidence="10">
    <location>
        <position position="1"/>
    </location>
</feature>
<protein>
    <recommendedName>
        <fullName evidence="9">Cadherin domain-containing protein</fullName>
    </recommendedName>
</protein>
<keyword evidence="3" id="KW-0677">Repeat</keyword>
<evidence type="ECO:0000256" key="2">
    <source>
        <dbReference type="ARBA" id="ARBA00022692"/>
    </source>
</evidence>
<reference evidence="10 11" key="1">
    <citation type="submission" date="2024-11" db="EMBL/GenBank/DDBJ databases">
        <title>Chromosome-level genome assembly of the freshwater bivalve Anodonta woodiana.</title>
        <authorList>
            <person name="Chen X."/>
        </authorList>
    </citation>
    <scope>NUCLEOTIDE SEQUENCE [LARGE SCALE GENOMIC DNA]</scope>
    <source>
        <strain evidence="10">MN2024</strain>
        <tissue evidence="10">Gills</tissue>
    </source>
</reference>
<accession>A0ABD3WVM4</accession>
<evidence type="ECO:0000256" key="3">
    <source>
        <dbReference type="ARBA" id="ARBA00022737"/>
    </source>
</evidence>
<dbReference type="GO" id="GO:0005509">
    <property type="term" value="F:calcium ion binding"/>
    <property type="evidence" value="ECO:0007669"/>
    <property type="project" value="UniProtKB-UniRule"/>
</dbReference>
<keyword evidence="4 8" id="KW-0106">Calcium</keyword>
<keyword evidence="6" id="KW-1133">Transmembrane helix</keyword>
<evidence type="ECO:0000259" key="9">
    <source>
        <dbReference type="PROSITE" id="PS50268"/>
    </source>
</evidence>
<dbReference type="Proteomes" id="UP001634394">
    <property type="component" value="Unassembled WGS sequence"/>
</dbReference>
<name>A0ABD3WVM4_SINWO</name>
<dbReference type="PANTHER" id="PTHR24025:SF31">
    <property type="entry name" value="NEURAL-CADHERIN"/>
    <property type="match status" value="1"/>
</dbReference>
<evidence type="ECO:0000256" key="4">
    <source>
        <dbReference type="ARBA" id="ARBA00022837"/>
    </source>
</evidence>
<dbReference type="PRINTS" id="PR00205">
    <property type="entry name" value="CADHERIN"/>
</dbReference>
<proteinExistence type="predicted"/>
<organism evidence="10 11">
    <name type="scientific">Sinanodonta woodiana</name>
    <name type="common">Chinese pond mussel</name>
    <name type="synonym">Anodonta woodiana</name>
    <dbReference type="NCBI Taxonomy" id="1069815"/>
    <lineage>
        <taxon>Eukaryota</taxon>
        <taxon>Metazoa</taxon>
        <taxon>Spiralia</taxon>
        <taxon>Lophotrochozoa</taxon>
        <taxon>Mollusca</taxon>
        <taxon>Bivalvia</taxon>
        <taxon>Autobranchia</taxon>
        <taxon>Heteroconchia</taxon>
        <taxon>Palaeoheterodonta</taxon>
        <taxon>Unionida</taxon>
        <taxon>Unionoidea</taxon>
        <taxon>Unionidae</taxon>
        <taxon>Unioninae</taxon>
        <taxon>Sinanodonta</taxon>
    </lineage>
</organism>
<feature type="domain" description="Cadherin" evidence="9">
    <location>
        <begin position="53"/>
        <end position="166"/>
    </location>
</feature>
<sequence>SGQMSVIQGLNYESAKQYKVRVDVTDDALDLRTGTTTVTINVVDVQDEIPVFVDIAVSVSVNENQGSNSFVVAVTAVDPDSTSNVQFVLLGTDAASFSISQALIQQGHIGVVGNIYTNINLDYETKSSYQFYVTTADAKNSGTSMVSATATVFVTVNDLNEFSPVLSVANQVLSFADITASGTVLTVVTANDNDDRIGLPNHGVTFSISNIFPSSGTGLFYVHHTDGRLFLVDSFTKDVSQPSQYT</sequence>
<dbReference type="Pfam" id="PF00028">
    <property type="entry name" value="Cadherin"/>
    <property type="match status" value="1"/>
</dbReference>
<evidence type="ECO:0000256" key="6">
    <source>
        <dbReference type="ARBA" id="ARBA00022989"/>
    </source>
</evidence>
<feature type="domain" description="Cadherin" evidence="9">
    <location>
        <begin position="1"/>
        <end position="52"/>
    </location>
</feature>
<dbReference type="GO" id="GO:0016020">
    <property type="term" value="C:membrane"/>
    <property type="evidence" value="ECO:0007669"/>
    <property type="project" value="UniProtKB-SubCell"/>
</dbReference>
<dbReference type="InterPro" id="IPR002126">
    <property type="entry name" value="Cadherin-like_dom"/>
</dbReference>
<dbReference type="InterPro" id="IPR050971">
    <property type="entry name" value="Cadherin-domain_protein"/>
</dbReference>
<evidence type="ECO:0000256" key="7">
    <source>
        <dbReference type="ARBA" id="ARBA00023136"/>
    </source>
</evidence>
<keyword evidence="5" id="KW-0130">Cell adhesion</keyword>
<keyword evidence="7" id="KW-0472">Membrane</keyword>
<evidence type="ECO:0000313" key="11">
    <source>
        <dbReference type="Proteomes" id="UP001634394"/>
    </source>
</evidence>
<dbReference type="InterPro" id="IPR015919">
    <property type="entry name" value="Cadherin-like_sf"/>
</dbReference>
<dbReference type="Gene3D" id="2.60.40.60">
    <property type="entry name" value="Cadherins"/>
    <property type="match status" value="3"/>
</dbReference>
<evidence type="ECO:0000313" key="10">
    <source>
        <dbReference type="EMBL" id="KAL3878030.1"/>
    </source>
</evidence>
<evidence type="ECO:0000256" key="8">
    <source>
        <dbReference type="PROSITE-ProRule" id="PRU00043"/>
    </source>
</evidence>
<dbReference type="SMART" id="SM00112">
    <property type="entry name" value="CA"/>
    <property type="match status" value="1"/>
</dbReference>
<dbReference type="SUPFAM" id="SSF49313">
    <property type="entry name" value="Cadherin-like"/>
    <property type="match status" value="3"/>
</dbReference>
<dbReference type="GO" id="GO:0007155">
    <property type="term" value="P:cell adhesion"/>
    <property type="evidence" value="ECO:0007669"/>
    <property type="project" value="UniProtKB-KW"/>
</dbReference>
<comment type="caution">
    <text evidence="10">The sequence shown here is derived from an EMBL/GenBank/DDBJ whole genome shotgun (WGS) entry which is preliminary data.</text>
</comment>
<dbReference type="AlphaFoldDB" id="A0ABD3WVM4"/>
<dbReference type="EMBL" id="JBJQND010000005">
    <property type="protein sequence ID" value="KAL3878030.1"/>
    <property type="molecule type" value="Genomic_DNA"/>
</dbReference>
<evidence type="ECO:0000256" key="5">
    <source>
        <dbReference type="ARBA" id="ARBA00022889"/>
    </source>
</evidence>
<dbReference type="CDD" id="cd11304">
    <property type="entry name" value="Cadherin_repeat"/>
    <property type="match status" value="2"/>
</dbReference>